<dbReference type="RefSeq" id="WP_280572292.1">
    <property type="nucleotide sequence ID" value="NZ_JARXRM010000008.1"/>
</dbReference>
<dbReference type="InterPro" id="IPR050706">
    <property type="entry name" value="Cyclic-di-GMP_PDE-like"/>
</dbReference>
<evidence type="ECO:0000313" key="4">
    <source>
        <dbReference type="Proteomes" id="UP001156940"/>
    </source>
</evidence>
<accession>A0ABT6J428</accession>
<dbReference type="PROSITE" id="PS50883">
    <property type="entry name" value="EAL"/>
    <property type="match status" value="1"/>
</dbReference>
<dbReference type="SUPFAM" id="SSF55785">
    <property type="entry name" value="PYP-like sensor domain (PAS domain)"/>
    <property type="match status" value="1"/>
</dbReference>
<dbReference type="InterPro" id="IPR011006">
    <property type="entry name" value="CheY-like_superfamily"/>
</dbReference>
<dbReference type="NCBIfam" id="TIGR00229">
    <property type="entry name" value="sensory_box"/>
    <property type="match status" value="1"/>
</dbReference>
<dbReference type="Pfam" id="PF00563">
    <property type="entry name" value="EAL"/>
    <property type="match status" value="1"/>
</dbReference>
<dbReference type="CDD" id="cd01948">
    <property type="entry name" value="EAL"/>
    <property type="match status" value="1"/>
</dbReference>
<dbReference type="InterPro" id="IPR000160">
    <property type="entry name" value="GGDEF_dom"/>
</dbReference>
<dbReference type="SUPFAM" id="SSF141868">
    <property type="entry name" value="EAL domain-like"/>
    <property type="match status" value="1"/>
</dbReference>
<dbReference type="SUPFAM" id="SSF55073">
    <property type="entry name" value="Nucleotide cyclase"/>
    <property type="match status" value="1"/>
</dbReference>
<reference evidence="3 4" key="1">
    <citation type="submission" date="2023-04" db="EMBL/GenBank/DDBJ databases">
        <title>Luteimonas endophyticus RD2P54.</title>
        <authorList>
            <person name="Sun J.-Q."/>
        </authorList>
    </citation>
    <scope>NUCLEOTIDE SEQUENCE [LARGE SCALE GENOMIC DNA]</scope>
    <source>
        <strain evidence="3 4">RD2P54</strain>
    </source>
</reference>
<dbReference type="Gene3D" id="3.30.70.270">
    <property type="match status" value="1"/>
</dbReference>
<evidence type="ECO:0000259" key="1">
    <source>
        <dbReference type="PROSITE" id="PS50883"/>
    </source>
</evidence>
<evidence type="ECO:0000313" key="3">
    <source>
        <dbReference type="EMBL" id="MDH5821581.1"/>
    </source>
</evidence>
<dbReference type="InterPro" id="IPR035965">
    <property type="entry name" value="PAS-like_dom_sf"/>
</dbReference>
<dbReference type="EMBL" id="JARXRM010000008">
    <property type="protein sequence ID" value="MDH5821581.1"/>
    <property type="molecule type" value="Genomic_DNA"/>
</dbReference>
<dbReference type="Gene3D" id="3.30.450.20">
    <property type="entry name" value="PAS domain"/>
    <property type="match status" value="1"/>
</dbReference>
<dbReference type="NCBIfam" id="TIGR00254">
    <property type="entry name" value="GGDEF"/>
    <property type="match status" value="1"/>
</dbReference>
<name>A0ABT6J428_9GAMM</name>
<dbReference type="Pfam" id="PF00990">
    <property type="entry name" value="GGDEF"/>
    <property type="match status" value="1"/>
</dbReference>
<dbReference type="CDD" id="cd01949">
    <property type="entry name" value="GGDEF"/>
    <property type="match status" value="1"/>
</dbReference>
<evidence type="ECO:0000259" key="2">
    <source>
        <dbReference type="PROSITE" id="PS50887"/>
    </source>
</evidence>
<protein>
    <submittedName>
        <fullName evidence="3">EAL domain-containing protein</fullName>
    </submittedName>
</protein>
<dbReference type="InterPro" id="IPR001633">
    <property type="entry name" value="EAL_dom"/>
</dbReference>
<dbReference type="PROSITE" id="PS50887">
    <property type="entry name" value="GGDEF"/>
    <property type="match status" value="1"/>
</dbReference>
<keyword evidence="4" id="KW-1185">Reference proteome</keyword>
<dbReference type="InterPro" id="IPR029787">
    <property type="entry name" value="Nucleotide_cyclase"/>
</dbReference>
<dbReference type="CDD" id="cd00130">
    <property type="entry name" value="PAS"/>
    <property type="match status" value="1"/>
</dbReference>
<dbReference type="InterPro" id="IPR043128">
    <property type="entry name" value="Rev_trsase/Diguanyl_cyclase"/>
</dbReference>
<gene>
    <name evidence="3" type="ORF">QFW77_01040</name>
</gene>
<dbReference type="InterPro" id="IPR035919">
    <property type="entry name" value="EAL_sf"/>
</dbReference>
<comment type="caution">
    <text evidence="3">The sequence shown here is derived from an EMBL/GenBank/DDBJ whole genome shotgun (WGS) entry which is preliminary data.</text>
</comment>
<feature type="domain" description="EAL" evidence="1">
    <location>
        <begin position="444"/>
        <end position="692"/>
    </location>
</feature>
<dbReference type="SMART" id="SM00091">
    <property type="entry name" value="PAS"/>
    <property type="match status" value="1"/>
</dbReference>
<dbReference type="PANTHER" id="PTHR33121:SF79">
    <property type="entry name" value="CYCLIC DI-GMP PHOSPHODIESTERASE PDED-RELATED"/>
    <property type="match status" value="1"/>
</dbReference>
<proteinExistence type="predicted"/>
<dbReference type="PANTHER" id="PTHR33121">
    <property type="entry name" value="CYCLIC DI-GMP PHOSPHODIESTERASE PDEF"/>
    <property type="match status" value="1"/>
</dbReference>
<feature type="domain" description="GGDEF" evidence="2">
    <location>
        <begin position="300"/>
        <end position="433"/>
    </location>
</feature>
<dbReference type="SMART" id="SM00052">
    <property type="entry name" value="EAL"/>
    <property type="match status" value="1"/>
</dbReference>
<dbReference type="InterPro" id="IPR000014">
    <property type="entry name" value="PAS"/>
</dbReference>
<dbReference type="SUPFAM" id="SSF52172">
    <property type="entry name" value="CheY-like"/>
    <property type="match status" value="1"/>
</dbReference>
<dbReference type="Gene3D" id="3.20.20.450">
    <property type="entry name" value="EAL domain"/>
    <property type="match status" value="1"/>
</dbReference>
<organism evidence="3 4">
    <name type="scientific">Luteimonas endophytica</name>
    <dbReference type="NCBI Taxonomy" id="3042023"/>
    <lineage>
        <taxon>Bacteria</taxon>
        <taxon>Pseudomonadati</taxon>
        <taxon>Pseudomonadota</taxon>
        <taxon>Gammaproteobacteria</taxon>
        <taxon>Lysobacterales</taxon>
        <taxon>Lysobacteraceae</taxon>
        <taxon>Luteimonas</taxon>
    </lineage>
</organism>
<dbReference type="Proteomes" id="UP001156940">
    <property type="component" value="Unassembled WGS sequence"/>
</dbReference>
<sequence>MSKNPDNALRLMVVDDSMEEAETIVSGLRNAGVAVRPLRPATLEELGTMLGGQTIDLVLAADKSSVIPLAEVAQRVQGSGKDIPLIAVADTIDDAAFAAAYGLGVRRIALRSKPQLLLNLVRDEWADLDARRMLRRLESRVRETERRCDALIESSREPIAYIHEGMHIRANAAYLEMFGYESFEDIEGMSLLDMVAPQHLEDFKALLKRLGKGEAPPPRYELQARDVEGNAFPASMEFTPAQYEGEACLQVVFRREEVDPELARQVEELRQRDQVTGLLNRPTFLRALEDAVTEAAQGDGKHGLLLLEPDHYQRLLNEIGLDSADDMLAAMAERLRGVLEPGVLAARYSEHRLAVLLRGADHAATSALAERILEAFSSHVFAIGNHSSTITVSLGGVQIGEKIASVGQVLAKAVEGVQSSLGTGGARYEIFDPAASDRAEEEHVKAWVARLRDALDNDGFVLHYHPVISLQGDTGAVYEALLRLDAGEGELVKPLSFLQIAEEHGLLWEIDHHVIGQAIARIGERMRAGNPTTLLVKVSQASLHDDSLVRYIGEQLGQHGVPGEYLVLQLPEAKVFTHLKATQDFAVALGKYDCRLALEQFGVGLDSFQLLAHLQPHLLKLDRSFTDELVQSPDNQKRIQEIAGKARELGIRTIAEHVQDAASMSILFSAGVDYVQGSFLAEPGPEMNYDFE</sequence>
<dbReference type="SMART" id="SM00267">
    <property type="entry name" value="GGDEF"/>
    <property type="match status" value="1"/>
</dbReference>